<dbReference type="Proteomes" id="UP000824469">
    <property type="component" value="Unassembled WGS sequence"/>
</dbReference>
<proteinExistence type="predicted"/>
<accession>A0AA38CS51</accession>
<feature type="non-terminal residue" evidence="1">
    <location>
        <position position="1"/>
    </location>
</feature>
<gene>
    <name evidence="1" type="ORF">KI387_008107</name>
</gene>
<dbReference type="EMBL" id="JAHRHJ020000008">
    <property type="protein sequence ID" value="KAH9303703.1"/>
    <property type="molecule type" value="Genomic_DNA"/>
</dbReference>
<feature type="non-terminal residue" evidence="1">
    <location>
        <position position="50"/>
    </location>
</feature>
<sequence>VKSEVELIDLEADGSAVEVVAAVGMEEVCAVEVAVALVSGGGGEEVVVVE</sequence>
<name>A0AA38CS51_TAXCH</name>
<keyword evidence="2" id="KW-1185">Reference proteome</keyword>
<dbReference type="AlphaFoldDB" id="A0AA38CS51"/>
<evidence type="ECO:0000313" key="2">
    <source>
        <dbReference type="Proteomes" id="UP000824469"/>
    </source>
</evidence>
<reference evidence="1 2" key="1">
    <citation type="journal article" date="2021" name="Nat. Plants">
        <title>The Taxus genome provides insights into paclitaxel biosynthesis.</title>
        <authorList>
            <person name="Xiong X."/>
            <person name="Gou J."/>
            <person name="Liao Q."/>
            <person name="Li Y."/>
            <person name="Zhou Q."/>
            <person name="Bi G."/>
            <person name="Li C."/>
            <person name="Du R."/>
            <person name="Wang X."/>
            <person name="Sun T."/>
            <person name="Guo L."/>
            <person name="Liang H."/>
            <person name="Lu P."/>
            <person name="Wu Y."/>
            <person name="Zhang Z."/>
            <person name="Ro D.K."/>
            <person name="Shang Y."/>
            <person name="Huang S."/>
            <person name="Yan J."/>
        </authorList>
    </citation>
    <scope>NUCLEOTIDE SEQUENCE [LARGE SCALE GENOMIC DNA]</scope>
    <source>
        <strain evidence="1">Ta-2019</strain>
    </source>
</reference>
<comment type="caution">
    <text evidence="1">The sequence shown here is derived from an EMBL/GenBank/DDBJ whole genome shotgun (WGS) entry which is preliminary data.</text>
</comment>
<protein>
    <submittedName>
        <fullName evidence="1">Uncharacterized protein</fullName>
    </submittedName>
</protein>
<organism evidence="1 2">
    <name type="scientific">Taxus chinensis</name>
    <name type="common">Chinese yew</name>
    <name type="synonym">Taxus wallichiana var. chinensis</name>
    <dbReference type="NCBI Taxonomy" id="29808"/>
    <lineage>
        <taxon>Eukaryota</taxon>
        <taxon>Viridiplantae</taxon>
        <taxon>Streptophyta</taxon>
        <taxon>Embryophyta</taxon>
        <taxon>Tracheophyta</taxon>
        <taxon>Spermatophyta</taxon>
        <taxon>Pinopsida</taxon>
        <taxon>Pinidae</taxon>
        <taxon>Conifers II</taxon>
        <taxon>Cupressales</taxon>
        <taxon>Taxaceae</taxon>
        <taxon>Taxus</taxon>
    </lineage>
</organism>
<evidence type="ECO:0000313" key="1">
    <source>
        <dbReference type="EMBL" id="KAH9303703.1"/>
    </source>
</evidence>